<organism evidence="2 3">
    <name type="scientific">Aerococcus viridans</name>
    <dbReference type="NCBI Taxonomy" id="1377"/>
    <lineage>
        <taxon>Bacteria</taxon>
        <taxon>Bacillati</taxon>
        <taxon>Bacillota</taxon>
        <taxon>Bacilli</taxon>
        <taxon>Lactobacillales</taxon>
        <taxon>Aerococcaceae</taxon>
        <taxon>Aerococcus</taxon>
    </lineage>
</organism>
<feature type="transmembrane region" description="Helical" evidence="1">
    <location>
        <begin position="220"/>
        <end position="244"/>
    </location>
</feature>
<dbReference type="NCBIfam" id="TIGR02206">
    <property type="entry name" value="intg_mem_TP0381"/>
    <property type="match status" value="1"/>
</dbReference>
<dbReference type="AlphaFoldDB" id="A0A2N6UGG3"/>
<feature type="transmembrane region" description="Helical" evidence="1">
    <location>
        <begin position="151"/>
        <end position="169"/>
    </location>
</feature>
<dbReference type="Pfam" id="PF14808">
    <property type="entry name" value="TMEM164"/>
    <property type="match status" value="1"/>
</dbReference>
<dbReference type="InterPro" id="IPR011737">
    <property type="entry name" value="CHP02206_TP0381"/>
</dbReference>
<evidence type="ECO:0000313" key="2">
    <source>
        <dbReference type="EMBL" id="PMC80709.1"/>
    </source>
</evidence>
<name>A0A2N6UGG3_9LACT</name>
<dbReference type="RefSeq" id="WP_102198679.1">
    <property type="nucleotide sequence ID" value="NZ_PNHQ01000001.1"/>
</dbReference>
<feature type="transmembrane region" description="Helical" evidence="1">
    <location>
        <begin position="122"/>
        <end position="139"/>
    </location>
</feature>
<feature type="transmembrane region" description="Helical" evidence="1">
    <location>
        <begin position="67"/>
        <end position="87"/>
    </location>
</feature>
<feature type="transmembrane region" description="Helical" evidence="1">
    <location>
        <begin position="181"/>
        <end position="199"/>
    </location>
</feature>
<sequence>MESWDKHTSQSARHIDLKEKIYLSCVSIDAPFINAFSLAHILYLLAFFVILFAMFIFRDFIYTYQVAIGRVMFTISLLQQILLYSWYYFETKFDLKQALPLHICRISTIMGMFYLVTGNQMIMQVLFYFGLFAYFSFFMPSRINKIYHISGLSYFLNHVITILIPYFAYFTTGWLPSFRGLILSLVAFVIYWLVALVVNRSTDGNYFYMKYRPLPILYKVNFSTYAVGNFVFTSLLFLLGYGIFNYFA</sequence>
<evidence type="ECO:0000313" key="3">
    <source>
        <dbReference type="Proteomes" id="UP000235701"/>
    </source>
</evidence>
<keyword evidence="1" id="KW-0812">Transmembrane</keyword>
<protein>
    <submittedName>
        <fullName evidence="2">TIGR02206 family membrane protein</fullName>
    </submittedName>
</protein>
<dbReference type="Proteomes" id="UP000235701">
    <property type="component" value="Unassembled WGS sequence"/>
</dbReference>
<evidence type="ECO:0000256" key="1">
    <source>
        <dbReference type="SAM" id="Phobius"/>
    </source>
</evidence>
<dbReference type="EMBL" id="PNHQ01000001">
    <property type="protein sequence ID" value="PMC80709.1"/>
    <property type="molecule type" value="Genomic_DNA"/>
</dbReference>
<feature type="transmembrane region" description="Helical" evidence="1">
    <location>
        <begin position="41"/>
        <end position="61"/>
    </location>
</feature>
<keyword evidence="1" id="KW-1133">Transmembrane helix</keyword>
<comment type="caution">
    <text evidence="2">The sequence shown here is derived from an EMBL/GenBank/DDBJ whole genome shotgun (WGS) entry which is preliminary data.</text>
</comment>
<reference evidence="2 3" key="1">
    <citation type="submission" date="2017-09" db="EMBL/GenBank/DDBJ databases">
        <title>Bacterial strain isolated from the female urinary microbiota.</title>
        <authorList>
            <person name="Thomas-White K."/>
            <person name="Kumar N."/>
            <person name="Forster S."/>
            <person name="Putonti C."/>
            <person name="Lawley T."/>
            <person name="Wolfe A.J."/>
        </authorList>
    </citation>
    <scope>NUCLEOTIDE SEQUENCE [LARGE SCALE GENOMIC DNA]</scope>
    <source>
        <strain evidence="2 3">UMB0240</strain>
    </source>
</reference>
<gene>
    <name evidence="2" type="ORF">CJ191_00890</name>
</gene>
<proteinExistence type="predicted"/>
<dbReference type="OrthoDB" id="9813172at2"/>
<accession>A0A2N6UGG3</accession>
<keyword evidence="3" id="KW-1185">Reference proteome</keyword>
<keyword evidence="1" id="KW-0472">Membrane</keyword>